<dbReference type="EMBL" id="JBICBT010000924">
    <property type="protein sequence ID" value="KAL3092295.1"/>
    <property type="molecule type" value="Genomic_DNA"/>
</dbReference>
<accession>A0ABD2JNU8</accession>
<name>A0ABD2JNU8_9BILA</name>
<protein>
    <submittedName>
        <fullName evidence="2">Uncharacterized protein</fullName>
    </submittedName>
</protein>
<proteinExistence type="predicted"/>
<organism evidence="2 3">
    <name type="scientific">Heterodera trifolii</name>
    <dbReference type="NCBI Taxonomy" id="157864"/>
    <lineage>
        <taxon>Eukaryota</taxon>
        <taxon>Metazoa</taxon>
        <taxon>Ecdysozoa</taxon>
        <taxon>Nematoda</taxon>
        <taxon>Chromadorea</taxon>
        <taxon>Rhabditida</taxon>
        <taxon>Tylenchina</taxon>
        <taxon>Tylenchomorpha</taxon>
        <taxon>Tylenchoidea</taxon>
        <taxon>Heteroderidae</taxon>
        <taxon>Heteroderinae</taxon>
        <taxon>Heterodera</taxon>
    </lineage>
</organism>
<keyword evidence="1" id="KW-0175">Coiled coil</keyword>
<dbReference type="Proteomes" id="UP001620626">
    <property type="component" value="Unassembled WGS sequence"/>
</dbReference>
<evidence type="ECO:0000313" key="2">
    <source>
        <dbReference type="EMBL" id="KAL3092295.1"/>
    </source>
</evidence>
<keyword evidence="3" id="KW-1185">Reference proteome</keyword>
<evidence type="ECO:0000313" key="3">
    <source>
        <dbReference type="Proteomes" id="UP001620626"/>
    </source>
</evidence>
<dbReference type="AlphaFoldDB" id="A0ABD2JNU8"/>
<gene>
    <name evidence="2" type="ORF">niasHT_028173</name>
</gene>
<evidence type="ECO:0000256" key="1">
    <source>
        <dbReference type="SAM" id="Coils"/>
    </source>
</evidence>
<comment type="caution">
    <text evidence="2">The sequence shown here is derived from an EMBL/GenBank/DDBJ whole genome shotgun (WGS) entry which is preliminary data.</text>
</comment>
<reference evidence="2 3" key="1">
    <citation type="submission" date="2024-10" db="EMBL/GenBank/DDBJ databases">
        <authorList>
            <person name="Kim D."/>
        </authorList>
    </citation>
    <scope>NUCLEOTIDE SEQUENCE [LARGE SCALE GENOMIC DNA]</scope>
    <source>
        <strain evidence="2">BH-2024</strain>
    </source>
</reference>
<feature type="coiled-coil region" evidence="1">
    <location>
        <begin position="190"/>
        <end position="224"/>
    </location>
</feature>
<sequence>MKGLEKKSLEQKILKTAANLKVFESRLPRSFEEKDSCLVPNSISTKTFKKGLTLHDLLCDAKPCARQQHSLSKSNKSRMEKRTLSQEHVDEKSKITFYQNLNSTLVSSSAVEHFEQSFSYERLVRPANFEDICSTSTNHHGSFGSAGCTPVKKMQWDEHNNAAEEGQCFGPMVEFGGCEAKGTPEKVELNESSETLVDDLNQQLTELKEKLTSANEKLGTVANQMDKTLNESFFGTERNEWANNESGNCMRDLTTNNKGLKGKSTQTTGSCKMRTECRDLMKKHIETLREHMKVRVFLLHAKRKGMPAVEKKKCHTKFKLLMEEFDDAKRIIKADFKRGNADKGMMAKHYVEIGKLQRETRILQAKLQQIFNGKNELRSPEYKSPPKPLRSPRCTDRFMAKFPHNSSREVSVSEEMSFKGEMLDELPNASQIGMLFDVSGASVEGFGMPEVCSAGVKARAEKTSHLQLDTNRMLLAQFVYDHLNLWPTPEMLVNTDLEVITDVPI</sequence>